<dbReference type="InterPro" id="IPR053392">
    <property type="entry name" value="Transposase_IS30-like"/>
</dbReference>
<evidence type="ECO:0000256" key="1">
    <source>
        <dbReference type="ARBA" id="ARBA00023172"/>
    </source>
</evidence>
<dbReference type="Pfam" id="PF13683">
    <property type="entry name" value="rve_3"/>
    <property type="match status" value="1"/>
</dbReference>
<dbReference type="InterPro" id="IPR013324">
    <property type="entry name" value="RNA_pol_sigma_r3/r4-like"/>
</dbReference>
<dbReference type="SUPFAM" id="SSF88659">
    <property type="entry name" value="Sigma3 and sigma4 domains of RNA polymerase sigma factors"/>
    <property type="match status" value="1"/>
</dbReference>
<sequence length="319" mass="36833">MAYTHLNTDELTFIESYYHQNLSVKEISSRLKRSRQTIYNVINALKSGMSALKYYQEYKQRKSNCGRHRIVLPEEQSAYIREKVADGWTPDTIIGRGEHTIDCSVKTLYRMFKENIFAVHALPMKGKRKPNGHSEKRGKQTFKRHISKRIEEFPLFNKEFGHLEGVTIVGRHHGSAIITLVERVSKMIITLRPKGCKAIDIEEALHVMFPALSTHIFKSITFDCGKEFSNWKTICNRHDISIFFAVPGTPSQRGLNEHSNGILRRSGLNKELDFNLVTDDHIISVAQKNNHRPRKSLDYRTPLEVFMSFIEDDKLSSLI</sequence>
<dbReference type="EMBL" id="PPQS01000020">
    <property type="protein sequence ID" value="PNZ50270.1"/>
    <property type="molecule type" value="Genomic_DNA"/>
</dbReference>
<dbReference type="RefSeq" id="WP_047551502.1">
    <property type="nucleotide sequence ID" value="NZ_CBCSFW010000006.1"/>
</dbReference>
<dbReference type="EMBL" id="JADAMT010000019">
    <property type="protein sequence ID" value="MBE2129666.1"/>
    <property type="molecule type" value="Genomic_DNA"/>
</dbReference>
<dbReference type="PANTHER" id="PTHR10948:SF23">
    <property type="entry name" value="TRANSPOSASE INSI FOR INSERTION SEQUENCE ELEMENT IS30A-RELATED"/>
    <property type="match status" value="1"/>
</dbReference>
<dbReference type="InterPro" id="IPR012337">
    <property type="entry name" value="RNaseH-like_sf"/>
</dbReference>
<dbReference type="InterPro" id="IPR025246">
    <property type="entry name" value="IS30-like_HTH"/>
</dbReference>
<dbReference type="GO" id="GO:0015074">
    <property type="term" value="P:DNA integration"/>
    <property type="evidence" value="ECO:0007669"/>
    <property type="project" value="InterPro"/>
</dbReference>
<evidence type="ECO:0000313" key="5">
    <source>
        <dbReference type="Proteomes" id="UP000236395"/>
    </source>
</evidence>
<reference evidence="3 6" key="2">
    <citation type="submission" date="2020-10" db="EMBL/GenBank/DDBJ databases">
        <title>Phenotypic and genomic profiling of Staphylococcus argenteus in Canada and the United States and recommendations for clinical result reporting.</title>
        <authorList>
            <person name="Eshaghi A."/>
            <person name="Bommersbach C."/>
            <person name="Zitterman S."/>
            <person name="Burnham C.-A.D."/>
            <person name="Patel R."/>
            <person name="Schuetz A.N."/>
            <person name="Patel S.N."/>
            <person name="Kus J.V."/>
        </authorList>
    </citation>
    <scope>NUCLEOTIDE SEQUENCE [LARGE SCALE GENOMIC DNA]</scope>
    <source>
        <strain evidence="3 6">DSM 28300</strain>
    </source>
</reference>
<gene>
    <name evidence="4" type="ORF">CD116_04115</name>
    <name evidence="3" type="ORF">ILQ21_11475</name>
</gene>
<evidence type="ECO:0000313" key="6">
    <source>
        <dbReference type="Proteomes" id="UP000596960"/>
    </source>
</evidence>
<keyword evidence="6" id="KW-1185">Reference proteome</keyword>
<dbReference type="NCBIfam" id="NF033563">
    <property type="entry name" value="transpos_IS30"/>
    <property type="match status" value="1"/>
</dbReference>
<dbReference type="PANTHER" id="PTHR10948">
    <property type="entry name" value="TRANSPOSASE"/>
    <property type="match status" value="1"/>
</dbReference>
<keyword evidence="1" id="KW-0233">DNA recombination</keyword>
<feature type="domain" description="Integrase catalytic" evidence="2">
    <location>
        <begin position="150"/>
        <end position="310"/>
    </location>
</feature>
<dbReference type="AlphaFoldDB" id="A0A2K4AJJ0"/>
<evidence type="ECO:0000259" key="2">
    <source>
        <dbReference type="PROSITE" id="PS50994"/>
    </source>
</evidence>
<dbReference type="Gene3D" id="1.10.10.10">
    <property type="entry name" value="Winged helix-like DNA-binding domain superfamily/Winged helix DNA-binding domain"/>
    <property type="match status" value="1"/>
</dbReference>
<dbReference type="PROSITE" id="PS50994">
    <property type="entry name" value="INTEGRASE"/>
    <property type="match status" value="1"/>
</dbReference>
<protein>
    <submittedName>
        <fullName evidence="4">IS30 family transposase</fullName>
    </submittedName>
</protein>
<dbReference type="InterPro" id="IPR036397">
    <property type="entry name" value="RNaseH_sf"/>
</dbReference>
<dbReference type="Proteomes" id="UP000596960">
    <property type="component" value="Unassembled WGS sequence"/>
</dbReference>
<organism evidence="4 5">
    <name type="scientific">Staphylococcus schweitzeri</name>
    <dbReference type="NCBI Taxonomy" id="1654388"/>
    <lineage>
        <taxon>Bacteria</taxon>
        <taxon>Bacillati</taxon>
        <taxon>Bacillota</taxon>
        <taxon>Bacilli</taxon>
        <taxon>Bacillales</taxon>
        <taxon>Staphylococcaceae</taxon>
        <taxon>Staphylococcus</taxon>
    </lineage>
</organism>
<dbReference type="Proteomes" id="UP000236395">
    <property type="component" value="Unassembled WGS sequence"/>
</dbReference>
<dbReference type="InterPro" id="IPR001584">
    <property type="entry name" value="Integrase_cat-core"/>
</dbReference>
<proteinExistence type="predicted"/>
<dbReference type="InterPro" id="IPR036388">
    <property type="entry name" value="WH-like_DNA-bd_sf"/>
</dbReference>
<evidence type="ECO:0000313" key="4">
    <source>
        <dbReference type="EMBL" id="PNZ50270.1"/>
    </source>
</evidence>
<name>A0A2K4AJJ0_9STAP</name>
<comment type="caution">
    <text evidence="4">The sequence shown here is derived from an EMBL/GenBank/DDBJ whole genome shotgun (WGS) entry which is preliminary data.</text>
</comment>
<dbReference type="Gene3D" id="3.30.420.10">
    <property type="entry name" value="Ribonuclease H-like superfamily/Ribonuclease H"/>
    <property type="match status" value="1"/>
</dbReference>
<dbReference type="InterPro" id="IPR051917">
    <property type="entry name" value="Transposase-Integrase"/>
</dbReference>
<reference evidence="4 5" key="1">
    <citation type="submission" date="2017-08" db="EMBL/GenBank/DDBJ databases">
        <title>Draft genome sequences of 64 type strains of genus Staph aureus.</title>
        <authorList>
            <person name="Cole K."/>
            <person name="Golubchik T."/>
            <person name="Russell J."/>
            <person name="Foster D."/>
            <person name="Llewelyn M."/>
            <person name="Wilson D."/>
            <person name="Crook D."/>
            <person name="Paul J."/>
        </authorList>
    </citation>
    <scope>NUCLEOTIDE SEQUENCE [LARGE SCALE GENOMIC DNA]</scope>
    <source>
        <strain evidence="4 5">DSM 28300</strain>
    </source>
</reference>
<dbReference type="GO" id="GO:0004803">
    <property type="term" value="F:transposase activity"/>
    <property type="evidence" value="ECO:0007669"/>
    <property type="project" value="TreeGrafter"/>
</dbReference>
<dbReference type="GO" id="GO:0006310">
    <property type="term" value="P:DNA recombination"/>
    <property type="evidence" value="ECO:0007669"/>
    <property type="project" value="UniProtKB-KW"/>
</dbReference>
<evidence type="ECO:0000313" key="3">
    <source>
        <dbReference type="EMBL" id="MBE2129666.1"/>
    </source>
</evidence>
<dbReference type="Pfam" id="PF13936">
    <property type="entry name" value="HTH_38"/>
    <property type="match status" value="1"/>
</dbReference>
<dbReference type="GO" id="GO:0032196">
    <property type="term" value="P:transposition"/>
    <property type="evidence" value="ECO:0007669"/>
    <property type="project" value="TreeGrafter"/>
</dbReference>
<dbReference type="GeneID" id="98346516"/>
<dbReference type="GO" id="GO:0005829">
    <property type="term" value="C:cytosol"/>
    <property type="evidence" value="ECO:0007669"/>
    <property type="project" value="TreeGrafter"/>
</dbReference>
<dbReference type="SUPFAM" id="SSF53098">
    <property type="entry name" value="Ribonuclease H-like"/>
    <property type="match status" value="1"/>
</dbReference>
<accession>A0A2K4AJJ0</accession>
<dbReference type="GO" id="GO:0003676">
    <property type="term" value="F:nucleic acid binding"/>
    <property type="evidence" value="ECO:0007669"/>
    <property type="project" value="InterPro"/>
</dbReference>